<organism evidence="2 3">
    <name type="scientific">Lacipirellula limnantheis</name>
    <dbReference type="NCBI Taxonomy" id="2528024"/>
    <lineage>
        <taxon>Bacteria</taxon>
        <taxon>Pseudomonadati</taxon>
        <taxon>Planctomycetota</taxon>
        <taxon>Planctomycetia</taxon>
        <taxon>Pirellulales</taxon>
        <taxon>Lacipirellulaceae</taxon>
        <taxon>Lacipirellula</taxon>
    </lineage>
</organism>
<feature type="transmembrane region" description="Helical" evidence="1">
    <location>
        <begin position="34"/>
        <end position="62"/>
    </location>
</feature>
<keyword evidence="1" id="KW-0472">Membrane</keyword>
<dbReference type="EMBL" id="CP036339">
    <property type="protein sequence ID" value="QDT71416.1"/>
    <property type="molecule type" value="Genomic_DNA"/>
</dbReference>
<keyword evidence="1" id="KW-1133">Transmembrane helix</keyword>
<dbReference type="RefSeq" id="WP_145430674.1">
    <property type="nucleotide sequence ID" value="NZ_CP036339.1"/>
</dbReference>
<accession>A0A517TSR7</accession>
<protein>
    <submittedName>
        <fullName evidence="2">Uncharacterized protein</fullName>
    </submittedName>
</protein>
<evidence type="ECO:0000313" key="2">
    <source>
        <dbReference type="EMBL" id="QDT71416.1"/>
    </source>
</evidence>
<dbReference type="AlphaFoldDB" id="A0A517TSR7"/>
<evidence type="ECO:0000313" key="3">
    <source>
        <dbReference type="Proteomes" id="UP000317909"/>
    </source>
</evidence>
<keyword evidence="1" id="KW-0812">Transmembrane</keyword>
<gene>
    <name evidence="2" type="ORF">I41_05730</name>
</gene>
<evidence type="ECO:0000256" key="1">
    <source>
        <dbReference type="SAM" id="Phobius"/>
    </source>
</evidence>
<keyword evidence="3" id="KW-1185">Reference proteome</keyword>
<dbReference type="KEGG" id="llh:I41_05730"/>
<sequence>MRPKSTMIVPFLLFWVLLIWSVLDGDLTLQEAAVYAIVWLVLLVCFLQFPGGVLWFVVPAVLIDIVLVFKVFGGDVEIH</sequence>
<dbReference type="Proteomes" id="UP000317909">
    <property type="component" value="Chromosome"/>
</dbReference>
<reference evidence="2 3" key="1">
    <citation type="submission" date="2019-02" db="EMBL/GenBank/DDBJ databases">
        <title>Deep-cultivation of Planctomycetes and their phenomic and genomic characterization uncovers novel biology.</title>
        <authorList>
            <person name="Wiegand S."/>
            <person name="Jogler M."/>
            <person name="Boedeker C."/>
            <person name="Pinto D."/>
            <person name="Vollmers J."/>
            <person name="Rivas-Marin E."/>
            <person name="Kohn T."/>
            <person name="Peeters S.H."/>
            <person name="Heuer A."/>
            <person name="Rast P."/>
            <person name="Oberbeckmann S."/>
            <person name="Bunk B."/>
            <person name="Jeske O."/>
            <person name="Meyerdierks A."/>
            <person name="Storesund J.E."/>
            <person name="Kallscheuer N."/>
            <person name="Luecker S."/>
            <person name="Lage O.M."/>
            <person name="Pohl T."/>
            <person name="Merkel B.J."/>
            <person name="Hornburger P."/>
            <person name="Mueller R.-W."/>
            <person name="Bruemmer F."/>
            <person name="Labrenz M."/>
            <person name="Spormann A.M."/>
            <person name="Op den Camp H."/>
            <person name="Overmann J."/>
            <person name="Amann R."/>
            <person name="Jetten M.S.M."/>
            <person name="Mascher T."/>
            <person name="Medema M.H."/>
            <person name="Devos D.P."/>
            <person name="Kaster A.-K."/>
            <person name="Ovreas L."/>
            <person name="Rohde M."/>
            <person name="Galperin M.Y."/>
            <person name="Jogler C."/>
        </authorList>
    </citation>
    <scope>NUCLEOTIDE SEQUENCE [LARGE SCALE GENOMIC DNA]</scope>
    <source>
        <strain evidence="2 3">I41</strain>
    </source>
</reference>
<name>A0A517TSR7_9BACT</name>
<proteinExistence type="predicted"/>